<dbReference type="RefSeq" id="WP_167986118.1">
    <property type="nucleotide sequence ID" value="NZ_JAATEJ010000028.1"/>
</dbReference>
<feature type="chain" id="PRO_5045500207" evidence="1">
    <location>
        <begin position="37"/>
        <end position="178"/>
    </location>
</feature>
<protein>
    <submittedName>
        <fullName evidence="2">Uncharacterized protein</fullName>
    </submittedName>
</protein>
<dbReference type="EMBL" id="JAATEJ010000028">
    <property type="protein sequence ID" value="NJP47284.1"/>
    <property type="molecule type" value="Genomic_DNA"/>
</dbReference>
<proteinExistence type="predicted"/>
<comment type="caution">
    <text evidence="2">The sequence shown here is derived from an EMBL/GenBank/DDBJ whole genome shotgun (WGS) entry which is preliminary data.</text>
</comment>
<accession>A0ABX0ZTF9</accession>
<dbReference type="Proteomes" id="UP000734511">
    <property type="component" value="Unassembled WGS sequence"/>
</dbReference>
<reference evidence="2 3" key="1">
    <citation type="submission" date="2020-03" db="EMBL/GenBank/DDBJ databases">
        <title>WGS of actinomycetes isolated from Thailand.</title>
        <authorList>
            <person name="Thawai C."/>
        </authorList>
    </citation>
    <scope>NUCLEOTIDE SEQUENCE [LARGE SCALE GENOMIC DNA]</scope>
    <source>
        <strain evidence="2 3">PRB2-1</strain>
    </source>
</reference>
<evidence type="ECO:0000313" key="2">
    <source>
        <dbReference type="EMBL" id="NJP47284.1"/>
    </source>
</evidence>
<gene>
    <name evidence="2" type="ORF">HCN08_28350</name>
</gene>
<evidence type="ECO:0000256" key="1">
    <source>
        <dbReference type="SAM" id="SignalP"/>
    </source>
</evidence>
<keyword evidence="3" id="KW-1185">Reference proteome</keyword>
<organism evidence="2 3">
    <name type="scientific">Actinacidiphila epipremni</name>
    <dbReference type="NCBI Taxonomy" id="2053013"/>
    <lineage>
        <taxon>Bacteria</taxon>
        <taxon>Bacillati</taxon>
        <taxon>Actinomycetota</taxon>
        <taxon>Actinomycetes</taxon>
        <taxon>Kitasatosporales</taxon>
        <taxon>Streptomycetaceae</taxon>
        <taxon>Actinacidiphila</taxon>
    </lineage>
</organism>
<sequence>MRKRQAGARGSRLGTCGTVAAVAVLGGALGMSSAAAAEVSPLPVGAHQTFVGQVNGVTINAVIKVGCFGPVSWDSTGHPLAGQTVSVQLVQGNTPAQARVGYTGESADRVLVAFGNATSVSAQTVIKAYGLAVPIPADLNLPCSGTGTVGFVPAPTSATAQPATVDVTFVSVGVTPAG</sequence>
<keyword evidence="1" id="KW-0732">Signal</keyword>
<name>A0ABX0ZTF9_9ACTN</name>
<evidence type="ECO:0000313" key="3">
    <source>
        <dbReference type="Proteomes" id="UP000734511"/>
    </source>
</evidence>
<feature type="signal peptide" evidence="1">
    <location>
        <begin position="1"/>
        <end position="36"/>
    </location>
</feature>